<dbReference type="FunFam" id="2.10.25.10:FF:000135">
    <property type="entry name" value="Laminin subunit beta 4"/>
    <property type="match status" value="1"/>
</dbReference>
<feature type="disulfide bond" evidence="14">
    <location>
        <begin position="511"/>
        <end position="525"/>
    </location>
</feature>
<keyword evidence="4" id="KW-0272">Extracellular matrix</keyword>
<dbReference type="PROSITE" id="PS50027">
    <property type="entry name" value="EGF_LAM_2"/>
    <property type="match status" value="7"/>
</dbReference>
<evidence type="ECO:0000256" key="6">
    <source>
        <dbReference type="ARBA" id="ARBA00022737"/>
    </source>
</evidence>
<evidence type="ECO:0000256" key="8">
    <source>
        <dbReference type="ARBA" id="ARBA00022889"/>
    </source>
</evidence>
<dbReference type="Proteomes" id="UP000035680">
    <property type="component" value="Unassembled WGS sequence"/>
</dbReference>
<evidence type="ECO:0000256" key="10">
    <source>
        <dbReference type="ARBA" id="ARBA00023157"/>
    </source>
</evidence>
<dbReference type="FunFam" id="2.10.25.10:FF:000090">
    <property type="entry name" value="laminin subunit alpha"/>
    <property type="match status" value="1"/>
</dbReference>
<keyword evidence="9 15" id="KW-0175">Coiled coil</keyword>
<dbReference type="FunFam" id="2.60.120.260:FF:000010">
    <property type="entry name" value="Laminin subunit beta 1"/>
    <property type="match status" value="1"/>
</dbReference>
<feature type="disulfide bond" evidence="14">
    <location>
        <begin position="447"/>
        <end position="456"/>
    </location>
</feature>
<protein>
    <submittedName>
        <fullName evidence="21">Laminin subunit beta-1 (inferred by orthology to a human protein)</fullName>
    </submittedName>
</protein>
<feature type="disulfide bond" evidence="14">
    <location>
        <begin position="813"/>
        <end position="822"/>
    </location>
</feature>
<dbReference type="GO" id="GO:0070831">
    <property type="term" value="P:basement membrane assembly"/>
    <property type="evidence" value="ECO:0007669"/>
    <property type="project" value="TreeGrafter"/>
</dbReference>
<keyword evidence="8" id="KW-0130">Cell adhesion</keyword>
<feature type="domain" description="Laminin N-terminal" evidence="19">
    <location>
        <begin position="29"/>
        <end position="267"/>
    </location>
</feature>
<evidence type="ECO:0000313" key="20">
    <source>
        <dbReference type="Proteomes" id="UP000035680"/>
    </source>
</evidence>
<feature type="signal peptide" evidence="16">
    <location>
        <begin position="1"/>
        <end position="22"/>
    </location>
</feature>
<comment type="subcellular location">
    <subcellularLocation>
        <location evidence="2">Cell projection</location>
    </subcellularLocation>
    <subcellularLocation>
        <location evidence="1">Secreted</location>
        <location evidence="1">Extracellular space</location>
        <location evidence="1">Extracellular matrix</location>
        <location evidence="1">Basement membrane</location>
    </subcellularLocation>
</comment>
<name>A0A0K0FMF6_STRVS</name>
<keyword evidence="6" id="KW-0677">Repeat</keyword>
<organism evidence="20 21">
    <name type="scientific">Strongyloides venezuelensis</name>
    <name type="common">Threadworm</name>
    <dbReference type="NCBI Taxonomy" id="75913"/>
    <lineage>
        <taxon>Eukaryota</taxon>
        <taxon>Metazoa</taxon>
        <taxon>Ecdysozoa</taxon>
        <taxon>Nematoda</taxon>
        <taxon>Chromadorea</taxon>
        <taxon>Rhabditida</taxon>
        <taxon>Tylenchina</taxon>
        <taxon>Panagrolaimomorpha</taxon>
        <taxon>Strongyloidoidea</taxon>
        <taxon>Strongyloididae</taxon>
        <taxon>Strongyloides</taxon>
    </lineage>
</organism>
<keyword evidence="10 14" id="KW-1015">Disulfide bond</keyword>
<evidence type="ECO:0000259" key="18">
    <source>
        <dbReference type="PROSITE" id="PS51116"/>
    </source>
</evidence>
<dbReference type="Gene3D" id="2.10.25.10">
    <property type="entry name" value="Laminin"/>
    <property type="match status" value="9"/>
</dbReference>
<evidence type="ECO:0000256" key="2">
    <source>
        <dbReference type="ARBA" id="ARBA00004316"/>
    </source>
</evidence>
<feature type="domain" description="Laminin EGF-like" evidence="17">
    <location>
        <begin position="417"/>
        <end position="476"/>
    </location>
</feature>
<dbReference type="Pfam" id="PF21199">
    <property type="entry name" value="LAMININ_IV_B"/>
    <property type="match status" value="1"/>
</dbReference>
<evidence type="ECO:0000256" key="9">
    <source>
        <dbReference type="ARBA" id="ARBA00023054"/>
    </source>
</evidence>
<dbReference type="InterPro" id="IPR013015">
    <property type="entry name" value="Laminin_IV_B"/>
</dbReference>
<dbReference type="FunFam" id="2.10.25.10:FF:000065">
    <property type="entry name" value="Laminin subunit beta 1"/>
    <property type="match status" value="1"/>
</dbReference>
<feature type="domain" description="Laminin EGF-like" evidence="17">
    <location>
        <begin position="887"/>
        <end position="936"/>
    </location>
</feature>
<keyword evidence="5 16" id="KW-0732">Signal</keyword>
<dbReference type="InterPro" id="IPR000742">
    <property type="entry name" value="EGF"/>
</dbReference>
<dbReference type="PANTHER" id="PTHR10574">
    <property type="entry name" value="NETRIN/LAMININ-RELATED"/>
    <property type="match status" value="1"/>
</dbReference>
<dbReference type="InterPro" id="IPR050440">
    <property type="entry name" value="Laminin/Netrin_ECM"/>
</dbReference>
<dbReference type="PROSITE" id="PS00022">
    <property type="entry name" value="EGF_1"/>
    <property type="match status" value="1"/>
</dbReference>
<evidence type="ECO:0000256" key="1">
    <source>
        <dbReference type="ARBA" id="ARBA00004302"/>
    </source>
</evidence>
<dbReference type="PROSITE" id="PS51116">
    <property type="entry name" value="LAMININ_IVB"/>
    <property type="match status" value="1"/>
</dbReference>
<evidence type="ECO:0000256" key="15">
    <source>
        <dbReference type="SAM" id="Coils"/>
    </source>
</evidence>
<dbReference type="SMART" id="SM00180">
    <property type="entry name" value="EGF_Lam"/>
    <property type="match status" value="13"/>
</dbReference>
<dbReference type="WBParaSite" id="SVE_1018300.1">
    <property type="protein sequence ID" value="SVE_1018300.1"/>
    <property type="gene ID" value="SVE_1018300"/>
</dbReference>
<dbReference type="GO" id="GO:0043256">
    <property type="term" value="C:laminin complex"/>
    <property type="evidence" value="ECO:0007669"/>
    <property type="project" value="TreeGrafter"/>
</dbReference>
<evidence type="ECO:0000259" key="17">
    <source>
        <dbReference type="PROSITE" id="PS50027"/>
    </source>
</evidence>
<dbReference type="GO" id="GO:0016477">
    <property type="term" value="P:cell migration"/>
    <property type="evidence" value="ECO:0007669"/>
    <property type="project" value="TreeGrafter"/>
</dbReference>
<evidence type="ECO:0000256" key="7">
    <source>
        <dbReference type="ARBA" id="ARBA00022869"/>
    </source>
</evidence>
<dbReference type="Pfam" id="PF24973">
    <property type="entry name" value="EGF_LMN_ATRN"/>
    <property type="match status" value="2"/>
</dbReference>
<feature type="disulfide bond" evidence="14">
    <location>
        <begin position="1074"/>
        <end position="1083"/>
    </location>
</feature>
<evidence type="ECO:0000256" key="13">
    <source>
        <dbReference type="ARBA" id="ARBA00023292"/>
    </source>
</evidence>
<feature type="domain" description="Laminin IV type B" evidence="18">
    <location>
        <begin position="567"/>
        <end position="786"/>
    </location>
</feature>
<evidence type="ECO:0000256" key="5">
    <source>
        <dbReference type="ARBA" id="ARBA00022729"/>
    </source>
</evidence>
<feature type="disulfide bond" evidence="14">
    <location>
        <begin position="840"/>
        <end position="852"/>
    </location>
</feature>
<dbReference type="FunFam" id="2.10.25.10:FF:000224">
    <property type="entry name" value="Usherin"/>
    <property type="match status" value="1"/>
</dbReference>
<dbReference type="Pfam" id="PF00053">
    <property type="entry name" value="EGF_laminin"/>
    <property type="match status" value="10"/>
</dbReference>
<feature type="domain" description="Laminin EGF-like" evidence="17">
    <location>
        <begin position="477"/>
        <end position="527"/>
    </location>
</feature>
<keyword evidence="3" id="KW-0964">Secreted</keyword>
<feature type="chain" id="PRO_5005330110" evidence="16">
    <location>
        <begin position="23"/>
        <end position="1809"/>
    </location>
</feature>
<dbReference type="SUPFAM" id="SSF57196">
    <property type="entry name" value="EGF/Laminin"/>
    <property type="match status" value="10"/>
</dbReference>
<accession>A0A0K0FMF6</accession>
<dbReference type="GO" id="GO:0009887">
    <property type="term" value="P:animal organ morphogenesis"/>
    <property type="evidence" value="ECO:0007669"/>
    <property type="project" value="TreeGrafter"/>
</dbReference>
<dbReference type="STRING" id="75913.A0A0K0FMF6"/>
<dbReference type="FunFam" id="2.10.25.10:FF:000130">
    <property type="entry name" value="Laminin subunit beta 1"/>
    <property type="match status" value="1"/>
</dbReference>
<feature type="domain" description="Laminin EGF-like" evidence="17">
    <location>
        <begin position="840"/>
        <end position="886"/>
    </location>
</feature>
<dbReference type="PROSITE" id="PS51117">
    <property type="entry name" value="LAMININ_NTER"/>
    <property type="match status" value="1"/>
</dbReference>
<feature type="disulfide bond" evidence="14">
    <location>
        <begin position="499"/>
        <end position="508"/>
    </location>
</feature>
<feature type="domain" description="Laminin EGF-like" evidence="17">
    <location>
        <begin position="998"/>
        <end position="1049"/>
    </location>
</feature>
<dbReference type="GO" id="GO:0034446">
    <property type="term" value="P:substrate adhesion-dependent cell spreading"/>
    <property type="evidence" value="ECO:0007669"/>
    <property type="project" value="TreeGrafter"/>
</dbReference>
<dbReference type="InterPro" id="IPR002049">
    <property type="entry name" value="LE_dom"/>
</dbReference>
<dbReference type="CDD" id="cd00055">
    <property type="entry name" value="EGF_Lam"/>
    <property type="match status" value="12"/>
</dbReference>
<dbReference type="FunFam" id="2.10.25.10:FF:000209">
    <property type="entry name" value="Laminin subunit alpha 5"/>
    <property type="match status" value="1"/>
</dbReference>
<proteinExistence type="predicted"/>
<dbReference type="PROSITE" id="PS01248">
    <property type="entry name" value="EGF_LAM_1"/>
    <property type="match status" value="5"/>
</dbReference>
<keyword evidence="13 14" id="KW-0424">Laminin EGF-like domain</keyword>
<keyword evidence="20" id="KW-1185">Reference proteome</keyword>
<evidence type="ECO:0000256" key="16">
    <source>
        <dbReference type="SAM" id="SignalP"/>
    </source>
</evidence>
<dbReference type="InterPro" id="IPR056863">
    <property type="entry name" value="LMN_ATRN_NET-like_EGF"/>
</dbReference>
<keyword evidence="12" id="KW-0966">Cell projection</keyword>
<reference evidence="20" key="1">
    <citation type="submission" date="2014-07" db="EMBL/GenBank/DDBJ databases">
        <authorList>
            <person name="Martin A.A"/>
            <person name="De Silva N."/>
        </authorList>
    </citation>
    <scope>NUCLEOTIDE SEQUENCE</scope>
</reference>
<feature type="disulfide bond" evidence="14">
    <location>
        <begin position="792"/>
        <end position="804"/>
    </location>
</feature>
<evidence type="ECO:0000256" key="3">
    <source>
        <dbReference type="ARBA" id="ARBA00022525"/>
    </source>
</evidence>
<feature type="disulfide bond" evidence="14">
    <location>
        <begin position="794"/>
        <end position="811"/>
    </location>
</feature>
<keyword evidence="7" id="KW-0084">Basement membrane</keyword>
<evidence type="ECO:0000256" key="11">
    <source>
        <dbReference type="ARBA" id="ARBA00023180"/>
    </source>
</evidence>
<dbReference type="GO" id="GO:0007411">
    <property type="term" value="P:axon guidance"/>
    <property type="evidence" value="ECO:0007669"/>
    <property type="project" value="TreeGrafter"/>
</dbReference>
<feature type="domain" description="Laminin EGF-like" evidence="17">
    <location>
        <begin position="1050"/>
        <end position="1106"/>
    </location>
</feature>
<comment type="caution">
    <text evidence="14">Lacks conserved residue(s) required for the propagation of feature annotation.</text>
</comment>
<feature type="domain" description="Laminin EGF-like" evidence="17">
    <location>
        <begin position="792"/>
        <end position="839"/>
    </location>
</feature>
<dbReference type="PANTHER" id="PTHR10574:SF375">
    <property type="entry name" value="LAMININ SUBUNIT BETA-1"/>
    <property type="match status" value="1"/>
</dbReference>
<dbReference type="InterPro" id="IPR008211">
    <property type="entry name" value="Laminin_N"/>
</dbReference>
<feature type="disulfide bond" evidence="14">
    <location>
        <begin position="1022"/>
        <end position="1031"/>
    </location>
</feature>
<dbReference type="Pfam" id="PF00055">
    <property type="entry name" value="Laminin_N"/>
    <property type="match status" value="1"/>
</dbReference>
<sequence>MREKFYLLLLIFSIISITFIICEEEDLCNGQSCYPATGNLLIGRKKQLFVTSTCGLKNRQKYCIVSNLQGNSSCYYCDSRLPHSRGNPNNHGIENVIKNKDERRISRWWQAENGVQNVSIQLDLEAEFHFTHLIMTFKNFRPAAMLIERSNDYGKTWNVYRYFAYDCQSSFPGVKESLPKNHADIVCTDKYSHVSPSTGGELIYKVINPQIRTVNPYAEEVAKLLRITNLRINFTKLHTLGDDLLDSRNDVKEKYYYALYELIIRGSCSCYGHAQKCIPMSYDDSQLQNYEYDYQTPDMVYGKCHCTHNTKGNYKNMIHYINFLGLNCEKCEDFYNDLPWRPAFGKETNACKRCECNNHAISCHFDQSVYENSNRTSGGVCDDCQHNTMGKNCEECKPYYYRDIRLSHSSPYTCRECNCNKIGSLYNGICESEHDIERNLIAGKCYCKKYVDGDRCERCKDGYWNLNDFNEDGCEACTCNILGTINNEGCNKLTGECTCKRFVDGAKCDKCIENYYGLSEDLDGCKECDCDIGGSLSPQCDTITGQCLCKEHFSGRRCEVPKDSFFCPNIDYYTFEAEEGTRTGKESTIEYGGATPKNSYQKWSGMGYLRVKEGSEVNFDIGRVHKTLLYNIIIRYDSEMNMIGWENVEVVLSRPIIINSTSINSSCKNYNMDNDFMITRLRGKQIYEEINPTICLEEGVDYQIKIILGERRTNYPDRSASILIDSIILMPQLNQLDIFNNPINGIYHLQQYNLNYCKHLLLLLTPSDDIPSICHKYTCSVAASMIGKALQCDCDKTGSISNICNGNGGQCLCKKNVVGRRCNECNEGTYGFSPNGCSLCDCDSIGSLDNRCDKETGQCLCNINEITGRQCDECYDGSWNFPKCQICSCNSHSNVCDKKNGTCLSCDNNTYGRYCERCKDGYYGDPRIGVNIPCKACMCPGNPDSGNYNANSCSFDYISGGTNALCHCKEGYIGSTCDECDINYWGNPKDFGGLCEKCECNGNVDPTVEGNCDKETGECIKCLYHTTGKNCELCENGYFGDGINRNCTHCQCNIYGSKNNTREICDQKTGKCSCLPNVVGEKCDECAENHYNLHSGNGCSECNCDPNGVILNYDGTPKMDCNQYTGQCHCKDGRGGKKCSDCTDFFWGNPLTDQCIECNCNRLGSFNAQCNREDGTCQCKAGYGNITCDTCGYGYTGAFPYCNSCGECFKNWDTTLKDLSNEMDNLMEREKNVEEFGFSSIYDSQFNTIENKLNEIANVLRKNNITNDEMSKINIGKILFDEKSQKLRQRVNGVRHLVENMNKDKDSLNEYIDVTKEKLDLLSIDIDDIFRKSELLKERNPEYAFNSTRESYKKSLEARKSVDESFRLLNYVKENKYDLIELLNNHRNDFEKLYLENNNALRNITHEYSLLRRISPNLNKMICGGTADSLDCDVLCGGPTSICPFCGGEACKNGLVPKVEEALVLSKEAMEKGKILEDKLYDELSKIRSIENDVRIAHEKASNAFNIISKTENNLYESGVEIDDTLEEIDNFLLKDKKTQENITNIINEIKNLKINVDRNAAYKLSVDLYYAMLQIPNATGIVDEAIKKKAHALDILNKSKNSLMLSTNVSENSEAARRYIKNATLHLKNVDKIMGYFFNNITQSRMNFDEGVFYGRDAENLLKHLDEKVKNMNDKMTDIKVQKLGTNITQQTSLDKNKKTEAIIKDIKATYFDLKNDIVTANNIIHEKSRYGCGNLLERAVPLRERAIKFIKKASSTKEEIIKLENEILDSEKDIENIKSEIEAETSIIEKSIKSYLEIEELYENCDS</sequence>
<dbReference type="FunFam" id="2.10.25.10:FF:000074">
    <property type="entry name" value="Laminin subunit alpha"/>
    <property type="match status" value="1"/>
</dbReference>
<evidence type="ECO:0000313" key="21">
    <source>
        <dbReference type="WBParaSite" id="SVE_1018300.1"/>
    </source>
</evidence>
<dbReference type="Gene3D" id="2.170.300.10">
    <property type="entry name" value="Tie2 ligand-binding domain superfamily"/>
    <property type="match status" value="2"/>
</dbReference>
<feature type="coiled-coil region" evidence="15">
    <location>
        <begin position="1209"/>
        <end position="1269"/>
    </location>
</feature>
<feature type="coiled-coil region" evidence="15">
    <location>
        <begin position="1755"/>
        <end position="1782"/>
    </location>
</feature>
<evidence type="ECO:0000256" key="14">
    <source>
        <dbReference type="PROSITE-ProRule" id="PRU00460"/>
    </source>
</evidence>
<dbReference type="GO" id="GO:0009888">
    <property type="term" value="P:tissue development"/>
    <property type="evidence" value="ECO:0007669"/>
    <property type="project" value="TreeGrafter"/>
</dbReference>
<feature type="disulfide bond" evidence="14">
    <location>
        <begin position="842"/>
        <end position="859"/>
    </location>
</feature>
<keyword evidence="11" id="KW-0325">Glycoprotein</keyword>
<dbReference type="PRINTS" id="PR00011">
    <property type="entry name" value="EGFLAMININ"/>
</dbReference>
<dbReference type="Gene3D" id="2.60.120.260">
    <property type="entry name" value="Galactose-binding domain-like"/>
    <property type="match status" value="1"/>
</dbReference>
<dbReference type="GO" id="GO:0042995">
    <property type="term" value="C:cell projection"/>
    <property type="evidence" value="ECO:0007669"/>
    <property type="project" value="UniProtKB-SubCell"/>
</dbReference>
<evidence type="ECO:0000256" key="4">
    <source>
        <dbReference type="ARBA" id="ARBA00022530"/>
    </source>
</evidence>
<dbReference type="FunFam" id="2.10.25.10:FF:000011">
    <property type="entry name" value="Cadherin EGF LAG seven-pass G-type receptor"/>
    <property type="match status" value="1"/>
</dbReference>
<dbReference type="SMART" id="SM00181">
    <property type="entry name" value="EGF"/>
    <property type="match status" value="6"/>
</dbReference>
<evidence type="ECO:0000256" key="12">
    <source>
        <dbReference type="ARBA" id="ARBA00023273"/>
    </source>
</evidence>
<reference evidence="21" key="2">
    <citation type="submission" date="2015-08" db="UniProtKB">
        <authorList>
            <consortium name="WormBaseParasite"/>
        </authorList>
    </citation>
    <scope>IDENTIFICATION</scope>
</reference>
<dbReference type="SMART" id="SM00136">
    <property type="entry name" value="LamNT"/>
    <property type="match status" value="1"/>
</dbReference>
<feature type="disulfide bond" evidence="14">
    <location>
        <begin position="906"/>
        <end position="915"/>
    </location>
</feature>
<evidence type="ECO:0000259" key="19">
    <source>
        <dbReference type="PROSITE" id="PS51117"/>
    </source>
</evidence>
<feature type="coiled-coil region" evidence="15">
    <location>
        <begin position="1656"/>
        <end position="1683"/>
    </location>
</feature>